<dbReference type="EMBL" id="MCGT01000053">
    <property type="protein sequence ID" value="ORX43711.1"/>
    <property type="molecule type" value="Genomic_DNA"/>
</dbReference>
<organism evidence="3 4">
    <name type="scientific">Hesseltinella vesiculosa</name>
    <dbReference type="NCBI Taxonomy" id="101127"/>
    <lineage>
        <taxon>Eukaryota</taxon>
        <taxon>Fungi</taxon>
        <taxon>Fungi incertae sedis</taxon>
        <taxon>Mucoromycota</taxon>
        <taxon>Mucoromycotina</taxon>
        <taxon>Mucoromycetes</taxon>
        <taxon>Mucorales</taxon>
        <taxon>Cunninghamellaceae</taxon>
        <taxon>Hesseltinella</taxon>
    </lineage>
</organism>
<feature type="region of interest" description="Disordered" evidence="1">
    <location>
        <begin position="446"/>
        <end position="532"/>
    </location>
</feature>
<sequence>MKKKQSADDDSESQKKTNVRSPEVCVDYLSYKFDEMDLAASWRMMTKQKKDVVNGIRLENASWRTWAKQRNNLQTISPETLNWLKDSDVTWLYGPLHTVIKNDEEDRYGHKTASAHDTLGLIQATPQRRRSTIAGTSAKVTPDSHVAMPSKNTKSASARPSPSQPAPVTEKRPLKSALKRVTMSDLLRRSASEFSMGDLEQKRSASPVSLSEVNRQVGFVSPAVLATHRQPRLRFNQMVEQYMVVSDDDGDDHSMSSLHTRGPPAFPPQSASADSDSDDLVLQDAPPHPDAPSTQPSTATSSQPSSTNHQDSLNTATEDNDDEPITFYPHQPPRSIKRLEPTVLKSSSYSDQSQMSPMSPSRAACWDDDARSVHLPDYDENQYTVNHATSEPQPIEWEGQQSIVYHAPSEETESEGLDIVDTDWEMDPLEGLAHGQASYNDINHLENTADTSAPSSTPSDPPLSVAQPTAIRQPVQAHVHQEQPMAFSPPSRVAVGKARPISESSPIDAASSTAQPETASTPSQQGQQNHPSILQHITHWASNYLWK</sequence>
<feature type="compositionally biased region" description="Low complexity" evidence="1">
    <location>
        <begin position="448"/>
        <end position="458"/>
    </location>
</feature>
<protein>
    <recommendedName>
        <fullName evidence="2">Nitrogen regulatory protein areA GATA-like domain-containing protein</fullName>
    </recommendedName>
</protein>
<dbReference type="Proteomes" id="UP000242146">
    <property type="component" value="Unassembled WGS sequence"/>
</dbReference>
<feature type="compositionally biased region" description="Polar residues" evidence="1">
    <location>
        <begin position="502"/>
        <end position="532"/>
    </location>
</feature>
<dbReference type="GO" id="GO:0042149">
    <property type="term" value="P:cellular response to glucose starvation"/>
    <property type="evidence" value="ECO:0007669"/>
    <property type="project" value="TreeGrafter"/>
</dbReference>
<reference evidence="3 4" key="1">
    <citation type="submission" date="2016-07" db="EMBL/GenBank/DDBJ databases">
        <title>Pervasive Adenine N6-methylation of Active Genes in Fungi.</title>
        <authorList>
            <consortium name="DOE Joint Genome Institute"/>
            <person name="Mondo S.J."/>
            <person name="Dannebaum R.O."/>
            <person name="Kuo R.C."/>
            <person name="Labutti K."/>
            <person name="Haridas S."/>
            <person name="Kuo A."/>
            <person name="Salamov A."/>
            <person name="Ahrendt S.R."/>
            <person name="Lipzen A."/>
            <person name="Sullivan W."/>
            <person name="Andreopoulos W.B."/>
            <person name="Clum A."/>
            <person name="Lindquist E."/>
            <person name="Daum C."/>
            <person name="Ramamoorthy G.K."/>
            <person name="Gryganskyi A."/>
            <person name="Culley D."/>
            <person name="Magnuson J.K."/>
            <person name="James T.Y."/>
            <person name="O'Malley M.A."/>
            <person name="Stajich J.E."/>
            <person name="Spatafora J.W."/>
            <person name="Visel A."/>
            <person name="Grigoriev I.V."/>
        </authorList>
    </citation>
    <scope>NUCLEOTIDE SEQUENCE [LARGE SCALE GENOMIC DNA]</scope>
    <source>
        <strain evidence="3 4">NRRL 3301</strain>
    </source>
</reference>
<dbReference type="STRING" id="101127.A0A1X2G3F1"/>
<gene>
    <name evidence="3" type="ORF">DM01DRAFT_1329558</name>
</gene>
<keyword evidence="4" id="KW-1185">Reference proteome</keyword>
<dbReference type="PANTHER" id="PTHR28051:SF1">
    <property type="entry name" value="PROTEIN MTL1-RELATED"/>
    <property type="match status" value="1"/>
</dbReference>
<dbReference type="PANTHER" id="PTHR28051">
    <property type="entry name" value="PROTEIN MTL1-RELATED"/>
    <property type="match status" value="1"/>
</dbReference>
<evidence type="ECO:0000313" key="4">
    <source>
        <dbReference type="Proteomes" id="UP000242146"/>
    </source>
</evidence>
<evidence type="ECO:0000256" key="1">
    <source>
        <dbReference type="SAM" id="MobiDB-lite"/>
    </source>
</evidence>
<feature type="region of interest" description="Disordered" evidence="1">
    <location>
        <begin position="247"/>
        <end position="364"/>
    </location>
</feature>
<feature type="compositionally biased region" description="Low complexity" evidence="1">
    <location>
        <begin position="346"/>
        <end position="361"/>
    </location>
</feature>
<dbReference type="GO" id="GO:0007039">
    <property type="term" value="P:protein catabolic process in the vacuole"/>
    <property type="evidence" value="ECO:0007669"/>
    <property type="project" value="TreeGrafter"/>
</dbReference>
<evidence type="ECO:0000259" key="2">
    <source>
        <dbReference type="Pfam" id="PF08550"/>
    </source>
</evidence>
<dbReference type="GO" id="GO:0005773">
    <property type="term" value="C:vacuole"/>
    <property type="evidence" value="ECO:0007669"/>
    <property type="project" value="GOC"/>
</dbReference>
<evidence type="ECO:0000313" key="3">
    <source>
        <dbReference type="EMBL" id="ORX43711.1"/>
    </source>
</evidence>
<comment type="caution">
    <text evidence="3">The sequence shown here is derived from an EMBL/GenBank/DDBJ whole genome shotgun (WGS) entry which is preliminary data.</text>
</comment>
<dbReference type="InterPro" id="IPR052292">
    <property type="entry name" value="Glucose_repression_reg"/>
</dbReference>
<name>A0A1X2G3F1_9FUNG</name>
<dbReference type="AlphaFoldDB" id="A0A1X2G3F1"/>
<feature type="compositionally biased region" description="Low complexity" evidence="1">
    <location>
        <begin position="291"/>
        <end position="307"/>
    </location>
</feature>
<accession>A0A1X2G3F1</accession>
<dbReference type="InterPro" id="IPR013860">
    <property type="entry name" value="AreA_GATA"/>
</dbReference>
<feature type="region of interest" description="Disordered" evidence="1">
    <location>
        <begin position="127"/>
        <end position="182"/>
    </location>
</feature>
<feature type="compositionally biased region" description="Polar residues" evidence="1">
    <location>
        <begin position="308"/>
        <end position="317"/>
    </location>
</feature>
<proteinExistence type="predicted"/>
<dbReference type="OrthoDB" id="5563539at2759"/>
<dbReference type="Pfam" id="PF08550">
    <property type="entry name" value="GATA_AreA"/>
    <property type="match status" value="1"/>
</dbReference>
<feature type="domain" description="Nitrogen regulatory protein areA GATA-like" evidence="2">
    <location>
        <begin position="41"/>
        <end position="68"/>
    </location>
</feature>